<keyword evidence="4" id="KW-1185">Reference proteome</keyword>
<reference evidence="3 4" key="1">
    <citation type="submission" date="2017-02" db="EMBL/GenBank/DDBJ databases">
        <authorList>
            <person name="Peterson S.W."/>
        </authorList>
    </citation>
    <scope>NUCLEOTIDE SEQUENCE [LARGE SCALE GENOMIC DNA]</scope>
    <source>
        <strain evidence="3 4">DSM 24412</strain>
    </source>
</reference>
<dbReference type="OrthoDB" id="2591721at2"/>
<evidence type="ECO:0000256" key="1">
    <source>
        <dbReference type="ARBA" id="ARBA00023015"/>
    </source>
</evidence>
<proteinExistence type="predicted"/>
<dbReference type="PROSITE" id="PS50985">
    <property type="entry name" value="GRAS"/>
    <property type="match status" value="1"/>
</dbReference>
<evidence type="ECO:0000256" key="2">
    <source>
        <dbReference type="ARBA" id="ARBA00023163"/>
    </source>
</evidence>
<evidence type="ECO:0000313" key="4">
    <source>
        <dbReference type="Proteomes" id="UP000191055"/>
    </source>
</evidence>
<sequence length="368" mass="42168">MQTFPVPTVYEALNLVMKNFPDNISQETRVEVETLLDHCLDGLSACSEKFLTTLFIKAIRKHIGPSGTDEHIYLKKFEVPQIELFNLLIEQFPFVKKCHEIINDTILEVVGDSSNIIIIDVGTGMGVQMNSLLKKLSASNSLRRVTLIGIEPFSEALDHAQSVISKVSCPFALNFIPVRSFIEEVDFEWIGEMIQKSGGDLVINESLALHHIKQQTDRHRVIKKLRGLNPKAFFLTEPNVDHYEPDFQRRFQNCYQHFYHVFQVIDQLPIDEVKRNGLKLFFGREIDDIIGGNEMDRVEKHEPAFRWIEKLLVNGFKPMNRFSNGAFDLGYGIKPEFDDFSGSLGLRFKNETVISLIHAVCDDEFSFV</sequence>
<dbReference type="InterPro" id="IPR029063">
    <property type="entry name" value="SAM-dependent_MTases_sf"/>
</dbReference>
<organism evidence="3 4">
    <name type="scientific">Alkalitalea saponilacus</name>
    <dbReference type="NCBI Taxonomy" id="889453"/>
    <lineage>
        <taxon>Bacteria</taxon>
        <taxon>Pseudomonadati</taxon>
        <taxon>Bacteroidota</taxon>
        <taxon>Bacteroidia</taxon>
        <taxon>Marinilabiliales</taxon>
        <taxon>Marinilabiliaceae</taxon>
        <taxon>Alkalitalea</taxon>
    </lineage>
</organism>
<accession>A0A1T5HSS8</accession>
<protein>
    <submittedName>
        <fullName evidence="3">GRAS domain family protein</fullName>
    </submittedName>
</protein>
<dbReference type="KEGG" id="asx:CDL62_03890"/>
<dbReference type="InterPro" id="IPR005202">
    <property type="entry name" value="TF_GRAS"/>
</dbReference>
<keyword evidence="1" id="KW-0805">Transcription regulation</keyword>
<dbReference type="STRING" id="889453.SAMN03080601_02846"/>
<dbReference type="EMBL" id="FUYV01000018">
    <property type="protein sequence ID" value="SKC23570.1"/>
    <property type="molecule type" value="Genomic_DNA"/>
</dbReference>
<dbReference type="Gene3D" id="3.40.50.150">
    <property type="entry name" value="Vaccinia Virus protein VP39"/>
    <property type="match status" value="1"/>
</dbReference>
<dbReference type="Proteomes" id="UP000191055">
    <property type="component" value="Unassembled WGS sequence"/>
</dbReference>
<keyword evidence="2" id="KW-0804">Transcription</keyword>
<dbReference type="PANTHER" id="PTHR31636">
    <property type="entry name" value="OSJNBA0084A10.13 PROTEIN-RELATED"/>
    <property type="match status" value="1"/>
</dbReference>
<name>A0A1T5HSS8_9BACT</name>
<gene>
    <name evidence="3" type="ORF">SAMN03080601_02846</name>
</gene>
<evidence type="ECO:0000313" key="3">
    <source>
        <dbReference type="EMBL" id="SKC23570.1"/>
    </source>
</evidence>
<dbReference type="Pfam" id="PF03514">
    <property type="entry name" value="GRAS"/>
    <property type="match status" value="1"/>
</dbReference>
<dbReference type="AlphaFoldDB" id="A0A1T5HSS8"/>
<dbReference type="SUPFAM" id="SSF53335">
    <property type="entry name" value="S-adenosyl-L-methionine-dependent methyltransferases"/>
    <property type="match status" value="1"/>
</dbReference>